<dbReference type="RefSeq" id="WP_272470015.1">
    <property type="nucleotide sequence ID" value="NZ_JAMRYU010000001.1"/>
</dbReference>
<keyword evidence="2" id="KW-1185">Reference proteome</keyword>
<proteinExistence type="predicted"/>
<comment type="caution">
    <text evidence="1">The sequence shown here is derived from an EMBL/GenBank/DDBJ whole genome shotgun (WGS) entry which is preliminary data.</text>
</comment>
<evidence type="ECO:0000313" key="1">
    <source>
        <dbReference type="EMBL" id="MDC4238897.1"/>
    </source>
</evidence>
<sequence>MERLDYNDFNKYREEINGYLFENINKETYEIKEKSEKIIPDIKQTPLQANCRLEMHIESENKVIYVRQCRAQYFLLSSLKCYDNVNVKYMGPNYNERFNEICGAIGNYYILNAGILLVPKRRIRPGAIDILPLVAYDGDNYYRFEAIFNYVPYQCWNR</sequence>
<protein>
    <submittedName>
        <fullName evidence="1">Uncharacterized protein</fullName>
    </submittedName>
</protein>
<accession>A0A9X4AZK4</accession>
<gene>
    <name evidence="1" type="ORF">NE398_01775</name>
</gene>
<evidence type="ECO:0000313" key="2">
    <source>
        <dbReference type="Proteomes" id="UP001141183"/>
    </source>
</evidence>
<dbReference type="Proteomes" id="UP001141183">
    <property type="component" value="Unassembled WGS sequence"/>
</dbReference>
<dbReference type="EMBL" id="JAMRYU010000001">
    <property type="protein sequence ID" value="MDC4238897.1"/>
    <property type="molecule type" value="Genomic_DNA"/>
</dbReference>
<dbReference type="AlphaFoldDB" id="A0A9X4AZK4"/>
<name>A0A9X4AZK4_9CLOT</name>
<organism evidence="1 2">
    <name type="scientific">Clostridium tertium</name>
    <dbReference type="NCBI Taxonomy" id="1559"/>
    <lineage>
        <taxon>Bacteria</taxon>
        <taxon>Bacillati</taxon>
        <taxon>Bacillota</taxon>
        <taxon>Clostridia</taxon>
        <taxon>Eubacteriales</taxon>
        <taxon>Clostridiaceae</taxon>
        <taxon>Clostridium</taxon>
    </lineage>
</organism>
<reference evidence="1" key="1">
    <citation type="submission" date="2022-05" db="EMBL/GenBank/DDBJ databases">
        <title>Draft genome sequence of Clostridium tertium strain CP3 isolated from Peru.</title>
        <authorList>
            <person name="Hurtado R."/>
            <person name="Lima L."/>
            <person name="Sousa T."/>
            <person name="Jaiswal A.K."/>
            <person name="Tiwari S."/>
            <person name="Maturrano L."/>
            <person name="Brenig B."/>
            <person name="Azevedo V."/>
        </authorList>
    </citation>
    <scope>NUCLEOTIDE SEQUENCE</scope>
    <source>
        <strain evidence="1">CP3</strain>
    </source>
</reference>